<dbReference type="PANTHER" id="PTHR23513:SF6">
    <property type="entry name" value="MAJOR FACILITATOR SUPERFAMILY ASSOCIATED DOMAIN-CONTAINING PROTEIN"/>
    <property type="match status" value="1"/>
</dbReference>
<evidence type="ECO:0000256" key="2">
    <source>
        <dbReference type="ARBA" id="ARBA00022448"/>
    </source>
</evidence>
<keyword evidence="6 7" id="KW-0472">Membrane</keyword>
<evidence type="ECO:0000256" key="4">
    <source>
        <dbReference type="ARBA" id="ARBA00022692"/>
    </source>
</evidence>
<dbReference type="PROSITE" id="PS50850">
    <property type="entry name" value="MFS"/>
    <property type="match status" value="1"/>
</dbReference>
<dbReference type="InterPro" id="IPR020846">
    <property type="entry name" value="MFS_dom"/>
</dbReference>
<keyword evidence="5 7" id="KW-1133">Transmembrane helix</keyword>
<feature type="transmembrane region" description="Helical" evidence="7">
    <location>
        <begin position="148"/>
        <end position="166"/>
    </location>
</feature>
<dbReference type="AlphaFoldDB" id="A0A9X7W104"/>
<comment type="subcellular location">
    <subcellularLocation>
        <location evidence="1">Cell membrane</location>
        <topology evidence="1">Multi-pass membrane protein</topology>
    </subcellularLocation>
</comment>
<evidence type="ECO:0000256" key="6">
    <source>
        <dbReference type="ARBA" id="ARBA00023136"/>
    </source>
</evidence>
<accession>A0A9X7W104</accession>
<feature type="transmembrane region" description="Helical" evidence="7">
    <location>
        <begin position="316"/>
        <end position="336"/>
    </location>
</feature>
<dbReference type="EMBL" id="CP071182">
    <property type="protein sequence ID" value="QSO48329.1"/>
    <property type="molecule type" value="Genomic_DNA"/>
</dbReference>
<feature type="transmembrane region" description="Helical" evidence="7">
    <location>
        <begin position="12"/>
        <end position="37"/>
    </location>
</feature>
<evidence type="ECO:0000256" key="3">
    <source>
        <dbReference type="ARBA" id="ARBA00022475"/>
    </source>
</evidence>
<organism evidence="9 10">
    <name type="scientific">Alicyclobacillus mengziensis</name>
    <dbReference type="NCBI Taxonomy" id="2931921"/>
    <lineage>
        <taxon>Bacteria</taxon>
        <taxon>Bacillati</taxon>
        <taxon>Bacillota</taxon>
        <taxon>Bacilli</taxon>
        <taxon>Bacillales</taxon>
        <taxon>Alicyclobacillaceae</taxon>
        <taxon>Alicyclobacillus</taxon>
    </lineage>
</organism>
<feature type="transmembrane region" description="Helical" evidence="7">
    <location>
        <begin position="103"/>
        <end position="127"/>
    </location>
</feature>
<dbReference type="Gene3D" id="1.20.1250.20">
    <property type="entry name" value="MFS general substrate transporter like domains"/>
    <property type="match status" value="1"/>
</dbReference>
<feature type="domain" description="Major facilitator superfamily (MFS) profile" evidence="8">
    <location>
        <begin position="11"/>
        <end position="402"/>
    </location>
</feature>
<evidence type="ECO:0000313" key="10">
    <source>
        <dbReference type="Proteomes" id="UP000663505"/>
    </source>
</evidence>
<name>A0A9X7W104_9BACL</name>
<proteinExistence type="predicted"/>
<dbReference type="Pfam" id="PF05977">
    <property type="entry name" value="MFS_3"/>
    <property type="match status" value="1"/>
</dbReference>
<gene>
    <name evidence="9" type="ORF">JZ786_04895</name>
</gene>
<sequence>MRQVSVLRNRNFLLFFGGQLISRLGDGIYSLGLIWMMHVLTNSTLYMSFTLAAGIIPRIIFGPVAGVFVDRWPKRLTLIGTDVVRFLLLGGLTALTFTHQVSAILLIVFSFVLATMSTLFSPSYYVLQKHIVSADNLTQAYSWQSVSMNIAQIGGPAVAGLIIGSLGIGMGFAVDSATFLVSITALMLVRLDEPPIIRQQLSVQGVFSDMSGGITALKRVPEVRALTPFMLGYNFLLAALENLLLVQFLANVLHKGAFTVGIVMACSAIGELVSSTALAVLRTKWTSSRGLVMNMIISALSLSSIGFMRVAWAVGVLMFIAGFCMSIVNISFFTGIQEAIPTDVLGRVWAILGALFDSSTPLAQIVFGSIAVIIPLGYMISTLGAVAALAGVGAFLHPAVRRLSLRASSEAETTGSDTDDNVSTESVLQ</sequence>
<dbReference type="InterPro" id="IPR036259">
    <property type="entry name" value="MFS_trans_sf"/>
</dbReference>
<dbReference type="GO" id="GO:0005886">
    <property type="term" value="C:plasma membrane"/>
    <property type="evidence" value="ECO:0007669"/>
    <property type="project" value="UniProtKB-SubCell"/>
</dbReference>
<reference evidence="9 10" key="1">
    <citation type="submission" date="2021-02" db="EMBL/GenBank/DDBJ databases">
        <title>Alicyclobacillus curvatus sp. nov. and Alicyclobacillus mengziensis sp. nov., two acidophilic bacteria isolated from acid mine drainage.</title>
        <authorList>
            <person name="Huang Y."/>
        </authorList>
    </citation>
    <scope>NUCLEOTIDE SEQUENCE [LARGE SCALE GENOMIC DNA]</scope>
    <source>
        <strain evidence="9 10">S30H14</strain>
    </source>
</reference>
<keyword evidence="3" id="KW-1003">Cell membrane</keyword>
<keyword evidence="4 7" id="KW-0812">Transmembrane</keyword>
<dbReference type="SUPFAM" id="SSF103473">
    <property type="entry name" value="MFS general substrate transporter"/>
    <property type="match status" value="1"/>
</dbReference>
<feature type="transmembrane region" description="Helical" evidence="7">
    <location>
        <begin position="376"/>
        <end position="396"/>
    </location>
</feature>
<evidence type="ECO:0000313" key="9">
    <source>
        <dbReference type="EMBL" id="QSO48329.1"/>
    </source>
</evidence>
<protein>
    <submittedName>
        <fullName evidence="9">MFS transporter</fullName>
    </submittedName>
</protein>
<feature type="transmembrane region" description="Helical" evidence="7">
    <location>
        <begin position="291"/>
        <end position="310"/>
    </location>
</feature>
<dbReference type="InterPro" id="IPR010290">
    <property type="entry name" value="TM_effector"/>
</dbReference>
<evidence type="ECO:0000256" key="1">
    <source>
        <dbReference type="ARBA" id="ARBA00004651"/>
    </source>
</evidence>
<evidence type="ECO:0000256" key="7">
    <source>
        <dbReference type="SAM" id="Phobius"/>
    </source>
</evidence>
<feature type="transmembrane region" description="Helical" evidence="7">
    <location>
        <begin position="231"/>
        <end position="250"/>
    </location>
</feature>
<feature type="transmembrane region" description="Helical" evidence="7">
    <location>
        <begin position="76"/>
        <end position="97"/>
    </location>
</feature>
<dbReference type="PANTHER" id="PTHR23513">
    <property type="entry name" value="INTEGRAL MEMBRANE EFFLUX PROTEIN-RELATED"/>
    <property type="match status" value="1"/>
</dbReference>
<dbReference type="KEGG" id="afx:JZ786_04895"/>
<feature type="transmembrane region" description="Helical" evidence="7">
    <location>
        <begin position="49"/>
        <end position="69"/>
    </location>
</feature>
<dbReference type="Proteomes" id="UP000663505">
    <property type="component" value="Chromosome"/>
</dbReference>
<keyword evidence="10" id="KW-1185">Reference proteome</keyword>
<feature type="transmembrane region" description="Helical" evidence="7">
    <location>
        <begin position="256"/>
        <end position="279"/>
    </location>
</feature>
<dbReference type="CDD" id="cd06173">
    <property type="entry name" value="MFS_MefA_like"/>
    <property type="match status" value="1"/>
</dbReference>
<dbReference type="GO" id="GO:0022857">
    <property type="term" value="F:transmembrane transporter activity"/>
    <property type="evidence" value="ECO:0007669"/>
    <property type="project" value="InterPro"/>
</dbReference>
<evidence type="ECO:0000256" key="5">
    <source>
        <dbReference type="ARBA" id="ARBA00022989"/>
    </source>
</evidence>
<keyword evidence="2" id="KW-0813">Transport</keyword>
<evidence type="ECO:0000259" key="8">
    <source>
        <dbReference type="PROSITE" id="PS50850"/>
    </source>
</evidence>